<reference evidence="1 2" key="1">
    <citation type="submission" date="2020-06" db="EMBL/GenBank/DDBJ databases">
        <title>Actinomadura xiongansis sp. nov., isolated from soil of Baiyangdian.</title>
        <authorList>
            <person name="Zhang X."/>
        </authorList>
    </citation>
    <scope>NUCLEOTIDE SEQUENCE [LARGE SCALE GENOMIC DNA]</scope>
    <source>
        <strain evidence="1 2">HBUM206468</strain>
    </source>
</reference>
<evidence type="ECO:0000313" key="1">
    <source>
        <dbReference type="EMBL" id="MBC6467427.1"/>
    </source>
</evidence>
<name>A0ABR7LSC0_9ACTN</name>
<sequence length="130" mass="14558">MATWDDVRRIALALPATTERSTRDGLPGWRVKDKAFTWERPLRRADLEALGAAAPQGPILGVRVPDVGVKEALLADDPDVYFTTPHFDGYPAILVRLDRIPVPELEELLVEAWLDRAPKRLAKEYVDASE</sequence>
<keyword evidence="2" id="KW-1185">Reference proteome</keyword>
<dbReference type="RefSeq" id="WP_187244448.1">
    <property type="nucleotide sequence ID" value="NZ_BAAAOK010000004.1"/>
</dbReference>
<accession>A0ABR7LSC0</accession>
<dbReference type="InterPro" id="IPR058532">
    <property type="entry name" value="YjbR/MT2646/Rv2570-like"/>
</dbReference>
<organism evidence="1 2">
    <name type="scientific">Actinomadura alba</name>
    <dbReference type="NCBI Taxonomy" id="406431"/>
    <lineage>
        <taxon>Bacteria</taxon>
        <taxon>Bacillati</taxon>
        <taxon>Actinomycetota</taxon>
        <taxon>Actinomycetes</taxon>
        <taxon>Streptosporangiales</taxon>
        <taxon>Thermomonosporaceae</taxon>
        <taxon>Actinomadura</taxon>
    </lineage>
</organism>
<dbReference type="Proteomes" id="UP000805614">
    <property type="component" value="Unassembled WGS sequence"/>
</dbReference>
<dbReference type="InterPro" id="IPR038056">
    <property type="entry name" value="YjbR-like_sf"/>
</dbReference>
<dbReference type="Pfam" id="PF04237">
    <property type="entry name" value="YjbR"/>
    <property type="match status" value="1"/>
</dbReference>
<dbReference type="GO" id="GO:0003677">
    <property type="term" value="F:DNA binding"/>
    <property type="evidence" value="ECO:0007669"/>
    <property type="project" value="UniProtKB-KW"/>
</dbReference>
<keyword evidence="1" id="KW-0238">DNA-binding</keyword>
<dbReference type="EMBL" id="JABVEC010000013">
    <property type="protein sequence ID" value="MBC6467427.1"/>
    <property type="molecule type" value="Genomic_DNA"/>
</dbReference>
<protein>
    <submittedName>
        <fullName evidence="1">MmcQ/YjbR family DNA-binding protein</fullName>
    </submittedName>
</protein>
<comment type="caution">
    <text evidence="1">The sequence shown here is derived from an EMBL/GenBank/DDBJ whole genome shotgun (WGS) entry which is preliminary data.</text>
</comment>
<evidence type="ECO:0000313" key="2">
    <source>
        <dbReference type="Proteomes" id="UP000805614"/>
    </source>
</evidence>
<gene>
    <name evidence="1" type="ORF">HKK74_18285</name>
</gene>
<dbReference type="SUPFAM" id="SSF142906">
    <property type="entry name" value="YjbR-like"/>
    <property type="match status" value="1"/>
</dbReference>
<proteinExistence type="predicted"/>